<gene>
    <name evidence="2" type="ORF">BXZ70DRAFT_955773</name>
</gene>
<dbReference type="AlphaFoldDB" id="A0A8K0UG10"/>
<protein>
    <submittedName>
        <fullName evidence="2">Uncharacterized protein</fullName>
    </submittedName>
</protein>
<evidence type="ECO:0000313" key="3">
    <source>
        <dbReference type="Proteomes" id="UP000813824"/>
    </source>
</evidence>
<proteinExistence type="predicted"/>
<feature type="compositionally biased region" description="Basic and acidic residues" evidence="1">
    <location>
        <begin position="210"/>
        <end position="229"/>
    </location>
</feature>
<name>A0A8K0UG10_9AGAR</name>
<accession>A0A8K0UG10</accession>
<reference evidence="2" key="1">
    <citation type="journal article" date="2021" name="New Phytol.">
        <title>Evolutionary innovations through gain and loss of genes in the ectomycorrhizal Boletales.</title>
        <authorList>
            <person name="Wu G."/>
            <person name="Miyauchi S."/>
            <person name="Morin E."/>
            <person name="Kuo A."/>
            <person name="Drula E."/>
            <person name="Varga T."/>
            <person name="Kohler A."/>
            <person name="Feng B."/>
            <person name="Cao Y."/>
            <person name="Lipzen A."/>
            <person name="Daum C."/>
            <person name="Hundley H."/>
            <person name="Pangilinan J."/>
            <person name="Johnson J."/>
            <person name="Barry K."/>
            <person name="LaButti K."/>
            <person name="Ng V."/>
            <person name="Ahrendt S."/>
            <person name="Min B."/>
            <person name="Choi I.G."/>
            <person name="Park H."/>
            <person name="Plett J.M."/>
            <person name="Magnuson J."/>
            <person name="Spatafora J.W."/>
            <person name="Nagy L.G."/>
            <person name="Henrissat B."/>
            <person name="Grigoriev I.V."/>
            <person name="Yang Z.L."/>
            <person name="Xu J."/>
            <person name="Martin F.M."/>
        </authorList>
    </citation>
    <scope>NUCLEOTIDE SEQUENCE</scope>
    <source>
        <strain evidence="2">KKN 215</strain>
    </source>
</reference>
<evidence type="ECO:0000313" key="2">
    <source>
        <dbReference type="EMBL" id="KAH8087151.1"/>
    </source>
</evidence>
<dbReference type="EMBL" id="JAEVFJ010000041">
    <property type="protein sequence ID" value="KAH8087151.1"/>
    <property type="molecule type" value="Genomic_DNA"/>
</dbReference>
<feature type="region of interest" description="Disordered" evidence="1">
    <location>
        <begin position="210"/>
        <end position="230"/>
    </location>
</feature>
<sequence length="330" mass="37553">MPPRPPPPIMPHDLALDIVPTPYTHRDDMFEHIRSAVHFARCRAHDESALYVYVQCVLESFCCSASMPFDQRPRYRLACCAQKRIRVEEADKDTSRVPDFSTWFFPVPSRTQFGSQFSSNMAPKDIINQTIEVKPAPLPHHPTWACLPDVRRGHSIDTQDMDNIYSAFFPHVTQTLVQLNHSYRHSDDSKELYAILIVGLWFAVFKSDVSSDRLPDPSDPRDSSADPPRRHTILAAVDSRQKALEAVEHLCHIPPQPIFGSAEIDGFNPHFIQALIDSTSRHSDLSGTKIKPHEYFRWVCDHATMKPWNVANVDAFTSNVQNQSLADDAR</sequence>
<keyword evidence="3" id="KW-1185">Reference proteome</keyword>
<comment type="caution">
    <text evidence="2">The sequence shown here is derived from an EMBL/GenBank/DDBJ whole genome shotgun (WGS) entry which is preliminary data.</text>
</comment>
<organism evidence="2 3">
    <name type="scientific">Cristinia sonorae</name>
    <dbReference type="NCBI Taxonomy" id="1940300"/>
    <lineage>
        <taxon>Eukaryota</taxon>
        <taxon>Fungi</taxon>
        <taxon>Dikarya</taxon>
        <taxon>Basidiomycota</taxon>
        <taxon>Agaricomycotina</taxon>
        <taxon>Agaricomycetes</taxon>
        <taxon>Agaricomycetidae</taxon>
        <taxon>Agaricales</taxon>
        <taxon>Pleurotineae</taxon>
        <taxon>Stephanosporaceae</taxon>
        <taxon>Cristinia</taxon>
    </lineage>
</organism>
<dbReference type="Proteomes" id="UP000813824">
    <property type="component" value="Unassembled WGS sequence"/>
</dbReference>
<evidence type="ECO:0000256" key="1">
    <source>
        <dbReference type="SAM" id="MobiDB-lite"/>
    </source>
</evidence>